<gene>
    <name evidence="7" type="primary">rsmA</name>
    <name evidence="7" type="synonym">ksgA</name>
    <name evidence="10" type="ORF">B0W44_00225</name>
</gene>
<evidence type="ECO:0000313" key="11">
    <source>
        <dbReference type="Proteomes" id="UP000188603"/>
    </source>
</evidence>
<dbReference type="STRING" id="1471761.B0W44_00225"/>
<evidence type="ECO:0000259" key="9">
    <source>
        <dbReference type="SMART" id="SM00650"/>
    </source>
</evidence>
<evidence type="ECO:0000256" key="3">
    <source>
        <dbReference type="ARBA" id="ARBA00022603"/>
    </source>
</evidence>
<feature type="binding site" evidence="7 8">
    <location>
        <position position="56"/>
    </location>
    <ligand>
        <name>S-adenosyl-L-methionine</name>
        <dbReference type="ChEBI" id="CHEBI:59789"/>
    </ligand>
</feature>
<dbReference type="FunFam" id="3.40.50.150:FF:000023">
    <property type="entry name" value="Ribosomal RNA small subunit methyltransferase A"/>
    <property type="match status" value="1"/>
</dbReference>
<dbReference type="PANTHER" id="PTHR11727:SF7">
    <property type="entry name" value="DIMETHYLADENOSINE TRANSFERASE-RELATED"/>
    <property type="match status" value="1"/>
</dbReference>
<accession>A0A1U9K340</accession>
<dbReference type="NCBIfam" id="TIGR00755">
    <property type="entry name" value="ksgA"/>
    <property type="match status" value="1"/>
</dbReference>
<dbReference type="KEGG" id="ntr:B0W44_00225"/>
<dbReference type="InterPro" id="IPR001737">
    <property type="entry name" value="KsgA/Erm"/>
</dbReference>
<evidence type="ECO:0000256" key="4">
    <source>
        <dbReference type="ARBA" id="ARBA00022679"/>
    </source>
</evidence>
<dbReference type="EMBL" id="CP019699">
    <property type="protein sequence ID" value="AQS54453.1"/>
    <property type="molecule type" value="Genomic_DNA"/>
</dbReference>
<comment type="similarity">
    <text evidence="7">Belongs to the class I-like SAM-binding methyltransferase superfamily. rRNA adenine N(6)-methyltransferase family. RsmA subfamily.</text>
</comment>
<keyword evidence="2 7" id="KW-0698">rRNA processing</keyword>
<dbReference type="InterPro" id="IPR011530">
    <property type="entry name" value="rRNA_adenine_dimethylase"/>
</dbReference>
<organism evidence="10 11">
    <name type="scientific">Novibacillus thermophilus</name>
    <dbReference type="NCBI Taxonomy" id="1471761"/>
    <lineage>
        <taxon>Bacteria</taxon>
        <taxon>Bacillati</taxon>
        <taxon>Bacillota</taxon>
        <taxon>Bacilli</taxon>
        <taxon>Bacillales</taxon>
        <taxon>Thermoactinomycetaceae</taxon>
        <taxon>Novibacillus</taxon>
    </lineage>
</organism>
<dbReference type="InterPro" id="IPR020598">
    <property type="entry name" value="rRNA_Ade_methylase_Trfase_N"/>
</dbReference>
<evidence type="ECO:0000256" key="2">
    <source>
        <dbReference type="ARBA" id="ARBA00022552"/>
    </source>
</evidence>
<feature type="binding site" evidence="7 8">
    <location>
        <position position="29"/>
    </location>
    <ligand>
        <name>S-adenosyl-L-methionine</name>
        <dbReference type="ChEBI" id="CHEBI:59789"/>
    </ligand>
</feature>
<evidence type="ECO:0000256" key="7">
    <source>
        <dbReference type="HAMAP-Rule" id="MF_00607"/>
    </source>
</evidence>
<dbReference type="SMART" id="SM00650">
    <property type="entry name" value="rADc"/>
    <property type="match status" value="1"/>
</dbReference>
<comment type="subcellular location">
    <subcellularLocation>
        <location evidence="7">Cytoplasm</location>
    </subcellularLocation>
</comment>
<keyword evidence="6 7" id="KW-0694">RNA-binding</keyword>
<sequence length="292" mass="32676">MGDQRSVTGRTSQVLRDYRLKPKKSLGQNFLTDSRVLDKMVRAADIDKETGVLEVGPGIGSLTERLANVAGKVVAVEIDKRLIPILENTFASYDHVQIVCGDILALDVPKVLKEHLSSCKRTTVVANLPYYITSAVIMKLLELNWSFYRLVLMMQKEVAERVLAKPGSKDYGVLSVAVQYYATPEKVARVPAHVFVPRPHVDSAVLSLTPHKTSPAFVANRELFFVVVKSSFKERRKTLANNLNAHLFTDWNKSQVNEWLNRVGIDPRRRAETLSLAEFARISNALSDSCLI</sequence>
<dbReference type="Pfam" id="PF00398">
    <property type="entry name" value="RrnaAD"/>
    <property type="match status" value="1"/>
</dbReference>
<feature type="binding site" evidence="7 8">
    <location>
        <position position="127"/>
    </location>
    <ligand>
        <name>S-adenosyl-L-methionine</name>
        <dbReference type="ChEBI" id="CHEBI:59789"/>
    </ligand>
</feature>
<keyword evidence="5 7" id="KW-0949">S-adenosyl-L-methionine</keyword>
<protein>
    <recommendedName>
        <fullName evidence="7">Ribosomal RNA small subunit methyltransferase A</fullName>
        <ecNumber evidence="7">2.1.1.182</ecNumber>
    </recommendedName>
    <alternativeName>
        <fullName evidence="7">16S rRNA (adenine(1518)-N(6)/adenine(1519)-N(6))-dimethyltransferase</fullName>
    </alternativeName>
    <alternativeName>
        <fullName evidence="7">16S rRNA dimethyladenosine transferase</fullName>
    </alternativeName>
    <alternativeName>
        <fullName evidence="7">16S rRNA dimethylase</fullName>
    </alternativeName>
    <alternativeName>
        <fullName evidence="7">S-adenosylmethionine-6-N', N'-adenosyl(rRNA) dimethyltransferase</fullName>
    </alternativeName>
</protein>
<dbReference type="AlphaFoldDB" id="A0A1U9K340"/>
<keyword evidence="3 7" id="KW-0489">Methyltransferase</keyword>
<name>A0A1U9K340_9BACL</name>
<evidence type="ECO:0000256" key="8">
    <source>
        <dbReference type="PROSITE-ProRule" id="PRU01026"/>
    </source>
</evidence>
<dbReference type="InterPro" id="IPR020596">
    <property type="entry name" value="rRNA_Ade_Mease_Trfase_CS"/>
</dbReference>
<dbReference type="CDD" id="cd02440">
    <property type="entry name" value="AdoMet_MTases"/>
    <property type="match status" value="1"/>
</dbReference>
<comment type="catalytic activity">
    <reaction evidence="7">
        <text>adenosine(1518)/adenosine(1519) in 16S rRNA + 4 S-adenosyl-L-methionine = N(6)-dimethyladenosine(1518)/N(6)-dimethyladenosine(1519) in 16S rRNA + 4 S-adenosyl-L-homocysteine + 4 H(+)</text>
        <dbReference type="Rhea" id="RHEA:19609"/>
        <dbReference type="Rhea" id="RHEA-COMP:10232"/>
        <dbReference type="Rhea" id="RHEA-COMP:10233"/>
        <dbReference type="ChEBI" id="CHEBI:15378"/>
        <dbReference type="ChEBI" id="CHEBI:57856"/>
        <dbReference type="ChEBI" id="CHEBI:59789"/>
        <dbReference type="ChEBI" id="CHEBI:74411"/>
        <dbReference type="ChEBI" id="CHEBI:74493"/>
        <dbReference type="EC" id="2.1.1.182"/>
    </reaction>
</comment>
<feature type="binding site" evidence="7 8">
    <location>
        <position position="31"/>
    </location>
    <ligand>
        <name>S-adenosyl-L-methionine</name>
        <dbReference type="ChEBI" id="CHEBI:59789"/>
    </ligand>
</feature>
<dbReference type="OrthoDB" id="9814755at2"/>
<dbReference type="HAMAP" id="MF_00607">
    <property type="entry name" value="16SrRNA_methyltr_A"/>
    <property type="match status" value="1"/>
</dbReference>
<proteinExistence type="inferred from homology"/>
<evidence type="ECO:0000256" key="6">
    <source>
        <dbReference type="ARBA" id="ARBA00022884"/>
    </source>
</evidence>
<dbReference type="GO" id="GO:0005829">
    <property type="term" value="C:cytosol"/>
    <property type="evidence" value="ECO:0007669"/>
    <property type="project" value="TreeGrafter"/>
</dbReference>
<keyword evidence="11" id="KW-1185">Reference proteome</keyword>
<dbReference type="PROSITE" id="PS51689">
    <property type="entry name" value="SAM_RNA_A_N6_MT"/>
    <property type="match status" value="1"/>
</dbReference>
<dbReference type="RefSeq" id="WP_077718269.1">
    <property type="nucleotide sequence ID" value="NZ_CP019699.1"/>
</dbReference>
<keyword evidence="1 7" id="KW-0963">Cytoplasm</keyword>
<dbReference type="PANTHER" id="PTHR11727">
    <property type="entry name" value="DIMETHYLADENOSINE TRANSFERASE"/>
    <property type="match status" value="1"/>
</dbReference>
<dbReference type="Gene3D" id="3.40.50.150">
    <property type="entry name" value="Vaccinia Virus protein VP39"/>
    <property type="match status" value="1"/>
</dbReference>
<dbReference type="InterPro" id="IPR023165">
    <property type="entry name" value="rRNA_Ade_diMease-like_C"/>
</dbReference>
<dbReference type="EC" id="2.1.1.182" evidence="7"/>
<comment type="function">
    <text evidence="7">Specifically dimethylates two adjacent adenosines (A1518 and A1519) in the loop of a conserved hairpin near the 3'-end of 16S rRNA in the 30S particle. May play a critical role in biogenesis of 30S subunits.</text>
</comment>
<dbReference type="PROSITE" id="PS01131">
    <property type="entry name" value="RRNA_A_DIMETH"/>
    <property type="match status" value="1"/>
</dbReference>
<evidence type="ECO:0000313" key="10">
    <source>
        <dbReference type="EMBL" id="AQS54453.1"/>
    </source>
</evidence>
<reference evidence="10 11" key="1">
    <citation type="journal article" date="2015" name="Int. J. Syst. Evol. Microbiol.">
        <title>Novibacillus thermophilus gen. nov., sp. nov., a Gram-staining-negative and moderately thermophilic member of the family Thermoactinomycetaceae.</title>
        <authorList>
            <person name="Yang G."/>
            <person name="Chen J."/>
            <person name="Zhou S."/>
        </authorList>
    </citation>
    <scope>NUCLEOTIDE SEQUENCE [LARGE SCALE GENOMIC DNA]</scope>
    <source>
        <strain evidence="10 11">SG-1</strain>
    </source>
</reference>
<evidence type="ECO:0000256" key="5">
    <source>
        <dbReference type="ARBA" id="ARBA00022691"/>
    </source>
</evidence>
<feature type="domain" description="Ribosomal RNA adenine methylase transferase N-terminal" evidence="9">
    <location>
        <begin position="36"/>
        <end position="212"/>
    </location>
</feature>
<dbReference type="SUPFAM" id="SSF53335">
    <property type="entry name" value="S-adenosyl-L-methionine-dependent methyltransferases"/>
    <property type="match status" value="1"/>
</dbReference>
<feature type="binding site" evidence="7 8">
    <location>
        <position position="77"/>
    </location>
    <ligand>
        <name>S-adenosyl-L-methionine</name>
        <dbReference type="ChEBI" id="CHEBI:59789"/>
    </ligand>
</feature>
<dbReference type="InterPro" id="IPR029063">
    <property type="entry name" value="SAM-dependent_MTases_sf"/>
</dbReference>
<feature type="binding site" evidence="7 8">
    <location>
        <position position="102"/>
    </location>
    <ligand>
        <name>S-adenosyl-L-methionine</name>
        <dbReference type="ChEBI" id="CHEBI:59789"/>
    </ligand>
</feature>
<keyword evidence="4 7" id="KW-0808">Transferase</keyword>
<dbReference type="Gene3D" id="1.10.8.100">
    <property type="entry name" value="Ribosomal RNA adenine dimethylase-like, domain 2"/>
    <property type="match status" value="1"/>
</dbReference>
<evidence type="ECO:0000256" key="1">
    <source>
        <dbReference type="ARBA" id="ARBA00022490"/>
    </source>
</evidence>
<dbReference type="Proteomes" id="UP000188603">
    <property type="component" value="Chromosome"/>
</dbReference>
<dbReference type="GO" id="GO:0052908">
    <property type="term" value="F:16S rRNA (adenine(1518)-N(6)/adenine(1519)-N(6))-dimethyltransferase activity"/>
    <property type="evidence" value="ECO:0007669"/>
    <property type="project" value="UniProtKB-EC"/>
</dbReference>
<dbReference type="GO" id="GO:0003723">
    <property type="term" value="F:RNA binding"/>
    <property type="evidence" value="ECO:0007669"/>
    <property type="project" value="UniProtKB-UniRule"/>
</dbReference>